<sequence>MRNIVLFLVSCLVVIGLSLFLLNEKEGEIITIGATSGPYTDMVNNGMKPELENMGYTVEVVEYSDYIQPNNALINGHLDANVYQNKWFMDNFNDSENENLVSLIEVPTAPMALYSNKYNSLDEIEQGSEIALPPDPANVSRSFKVLDDAGLITLKEDADLFRLTESDIIENKKDLKFIFQDAGQLPRSVDQIGLSMVPGSYAIVSGLDLNDSIQLEKMHNQITTLVVVDEENKDSQLAKDLIKSVESENFKEVIEEDFDGFVLSEE</sequence>
<keyword evidence="4" id="KW-0472">Membrane</keyword>
<comment type="similarity">
    <text evidence="2">Belongs to the NlpA lipoprotein family.</text>
</comment>
<accession>A0A9Q2HF95</accession>
<dbReference type="InterPro" id="IPR004872">
    <property type="entry name" value="Lipoprotein_NlpA"/>
</dbReference>
<comment type="subcellular location">
    <subcellularLocation>
        <location evidence="1">Membrane</location>
        <topology evidence="1">Lipid-anchor</topology>
    </subcellularLocation>
</comment>
<evidence type="ECO:0000256" key="3">
    <source>
        <dbReference type="ARBA" id="ARBA00022729"/>
    </source>
</evidence>
<reference evidence="7 8" key="1">
    <citation type="submission" date="2020-08" db="EMBL/GenBank/DDBJ databases">
        <title>Genomic Encyclopedia of Type Strains, Phase IV (KMG-IV): sequencing the most valuable type-strain genomes for metagenomic binning, comparative biology and taxonomic classification.</title>
        <authorList>
            <person name="Goeker M."/>
        </authorList>
    </citation>
    <scope>NUCLEOTIDE SEQUENCE [LARGE SCALE GENOMIC DNA]</scope>
    <source>
        <strain evidence="7 8">DSM 19163</strain>
    </source>
</reference>
<dbReference type="AlphaFoldDB" id="A0A9Q2HF95"/>
<dbReference type="Proteomes" id="UP000579136">
    <property type="component" value="Unassembled WGS sequence"/>
</dbReference>
<keyword evidence="5" id="KW-0564">Palmitate</keyword>
<dbReference type="RefSeq" id="WP_183673849.1">
    <property type="nucleotide sequence ID" value="NZ_CBCRYX010000007.1"/>
</dbReference>
<evidence type="ECO:0000256" key="6">
    <source>
        <dbReference type="ARBA" id="ARBA00023288"/>
    </source>
</evidence>
<evidence type="ECO:0000313" key="7">
    <source>
        <dbReference type="EMBL" id="MBB5176019.1"/>
    </source>
</evidence>
<protein>
    <submittedName>
        <fullName evidence="7">D-methionine transport system substrate-binding protein</fullName>
    </submittedName>
</protein>
<keyword evidence="6" id="KW-0449">Lipoprotein</keyword>
<keyword evidence="8" id="KW-1185">Reference proteome</keyword>
<evidence type="ECO:0000256" key="5">
    <source>
        <dbReference type="ARBA" id="ARBA00023139"/>
    </source>
</evidence>
<dbReference type="EMBL" id="JACHHF010000004">
    <property type="protein sequence ID" value="MBB5176019.1"/>
    <property type="molecule type" value="Genomic_DNA"/>
</dbReference>
<name>A0A9Q2HF95_9STAP</name>
<dbReference type="Pfam" id="PF03180">
    <property type="entry name" value="Lipoprotein_9"/>
    <property type="match status" value="1"/>
</dbReference>
<evidence type="ECO:0000313" key="8">
    <source>
        <dbReference type="Proteomes" id="UP000579136"/>
    </source>
</evidence>
<proteinExistence type="inferred from homology"/>
<dbReference type="Gene3D" id="3.40.190.10">
    <property type="entry name" value="Periplasmic binding protein-like II"/>
    <property type="match status" value="2"/>
</dbReference>
<gene>
    <name evidence="7" type="ORF">HNQ45_000903</name>
</gene>
<dbReference type="SUPFAM" id="SSF53850">
    <property type="entry name" value="Periplasmic binding protein-like II"/>
    <property type="match status" value="1"/>
</dbReference>
<organism evidence="7 8">
    <name type="scientific">Nosocomiicoccus ampullae</name>
    <dbReference type="NCBI Taxonomy" id="489910"/>
    <lineage>
        <taxon>Bacteria</taxon>
        <taxon>Bacillati</taxon>
        <taxon>Bacillota</taxon>
        <taxon>Bacilli</taxon>
        <taxon>Bacillales</taxon>
        <taxon>Staphylococcaceae</taxon>
        <taxon>Nosocomiicoccus</taxon>
    </lineage>
</organism>
<dbReference type="PANTHER" id="PTHR30429:SF0">
    <property type="entry name" value="METHIONINE-BINDING LIPOPROTEIN METQ"/>
    <property type="match status" value="1"/>
</dbReference>
<dbReference type="PANTHER" id="PTHR30429">
    <property type="entry name" value="D-METHIONINE-BINDING LIPOPROTEIN METQ"/>
    <property type="match status" value="1"/>
</dbReference>
<evidence type="ECO:0000256" key="1">
    <source>
        <dbReference type="ARBA" id="ARBA00004635"/>
    </source>
</evidence>
<keyword evidence="3" id="KW-0732">Signal</keyword>
<evidence type="ECO:0000256" key="4">
    <source>
        <dbReference type="ARBA" id="ARBA00023136"/>
    </source>
</evidence>
<comment type="caution">
    <text evidence="7">The sequence shown here is derived from an EMBL/GenBank/DDBJ whole genome shotgun (WGS) entry which is preliminary data.</text>
</comment>
<dbReference type="GO" id="GO:0016020">
    <property type="term" value="C:membrane"/>
    <property type="evidence" value="ECO:0007669"/>
    <property type="project" value="UniProtKB-SubCell"/>
</dbReference>
<evidence type="ECO:0000256" key="2">
    <source>
        <dbReference type="ARBA" id="ARBA00008973"/>
    </source>
</evidence>